<dbReference type="OrthoDB" id="3557318at2759"/>
<proteinExistence type="predicted"/>
<accession>A0A9P8UCK4</accession>
<comment type="caution">
    <text evidence="1">The sequence shown here is derived from an EMBL/GenBank/DDBJ whole genome shotgun (WGS) entry which is preliminary data.</text>
</comment>
<evidence type="ECO:0000313" key="2">
    <source>
        <dbReference type="Proteomes" id="UP000758603"/>
    </source>
</evidence>
<protein>
    <submittedName>
        <fullName evidence="1">Uncharacterized protein</fullName>
    </submittedName>
</protein>
<name>A0A9P8UCK4_9PEZI</name>
<dbReference type="RefSeq" id="XP_045953320.1">
    <property type="nucleotide sequence ID" value="XM_046103871.1"/>
</dbReference>
<dbReference type="Proteomes" id="UP000758603">
    <property type="component" value="Unassembled WGS sequence"/>
</dbReference>
<reference evidence="1" key="1">
    <citation type="journal article" date="2021" name="Nat. Commun.">
        <title>Genetic determinants of endophytism in the Arabidopsis root mycobiome.</title>
        <authorList>
            <person name="Mesny F."/>
            <person name="Miyauchi S."/>
            <person name="Thiergart T."/>
            <person name="Pickel B."/>
            <person name="Atanasova L."/>
            <person name="Karlsson M."/>
            <person name="Huettel B."/>
            <person name="Barry K.W."/>
            <person name="Haridas S."/>
            <person name="Chen C."/>
            <person name="Bauer D."/>
            <person name="Andreopoulos W."/>
            <person name="Pangilinan J."/>
            <person name="LaButti K."/>
            <person name="Riley R."/>
            <person name="Lipzen A."/>
            <person name="Clum A."/>
            <person name="Drula E."/>
            <person name="Henrissat B."/>
            <person name="Kohler A."/>
            <person name="Grigoriev I.V."/>
            <person name="Martin F.M."/>
            <person name="Hacquard S."/>
        </authorList>
    </citation>
    <scope>NUCLEOTIDE SEQUENCE</scope>
    <source>
        <strain evidence="1">MPI-SDFR-AT-0073</strain>
    </source>
</reference>
<organism evidence="1 2">
    <name type="scientific">Truncatella angustata</name>
    <dbReference type="NCBI Taxonomy" id="152316"/>
    <lineage>
        <taxon>Eukaryota</taxon>
        <taxon>Fungi</taxon>
        <taxon>Dikarya</taxon>
        <taxon>Ascomycota</taxon>
        <taxon>Pezizomycotina</taxon>
        <taxon>Sordariomycetes</taxon>
        <taxon>Xylariomycetidae</taxon>
        <taxon>Amphisphaeriales</taxon>
        <taxon>Sporocadaceae</taxon>
        <taxon>Truncatella</taxon>
    </lineage>
</organism>
<dbReference type="EMBL" id="JAGPXC010000009">
    <property type="protein sequence ID" value="KAH6646806.1"/>
    <property type="molecule type" value="Genomic_DNA"/>
</dbReference>
<evidence type="ECO:0000313" key="1">
    <source>
        <dbReference type="EMBL" id="KAH6646806.1"/>
    </source>
</evidence>
<dbReference type="AlphaFoldDB" id="A0A9P8UCK4"/>
<gene>
    <name evidence="1" type="ORF">BKA67DRAFT_580631</name>
</gene>
<sequence>MELSSQNGHTIMSNKLASTHLLRKPFSVRNLTLASNPAHSIRNSCISRGHVSRLFGSGFALFRSRRPEMNKGPTVRGERKFFGLIQPMNDISGKNTSWKVVWTRVMPERGSCIPEMDKMQDRIDEYTELIERKDKNEIQPGRLVWRSC</sequence>
<dbReference type="GeneID" id="70132762"/>
<keyword evidence="2" id="KW-1185">Reference proteome</keyword>